<dbReference type="InterPro" id="IPR018060">
    <property type="entry name" value="HTH_AraC"/>
</dbReference>
<reference evidence="6" key="1">
    <citation type="journal article" date="2019" name="Int. J. Syst. Evol. Microbiol.">
        <title>The Global Catalogue of Microorganisms (GCM) 10K type strain sequencing project: providing services to taxonomists for standard genome sequencing and annotation.</title>
        <authorList>
            <consortium name="The Broad Institute Genomics Platform"/>
            <consortium name="The Broad Institute Genome Sequencing Center for Infectious Disease"/>
            <person name="Wu L."/>
            <person name="Ma J."/>
        </authorList>
    </citation>
    <scope>NUCLEOTIDE SEQUENCE [LARGE SCALE GENOMIC DNA]</scope>
    <source>
        <strain evidence="6">CCUG 49571</strain>
    </source>
</reference>
<evidence type="ECO:0000313" key="5">
    <source>
        <dbReference type="EMBL" id="MFC4598905.1"/>
    </source>
</evidence>
<keyword evidence="6" id="KW-1185">Reference proteome</keyword>
<evidence type="ECO:0000256" key="2">
    <source>
        <dbReference type="ARBA" id="ARBA00023125"/>
    </source>
</evidence>
<accession>A0ABV9FAB4</accession>
<comment type="caution">
    <text evidence="5">The sequence shown here is derived from an EMBL/GenBank/DDBJ whole genome shotgun (WGS) entry which is preliminary data.</text>
</comment>
<dbReference type="Proteomes" id="UP001596028">
    <property type="component" value="Unassembled WGS sequence"/>
</dbReference>
<dbReference type="PROSITE" id="PS01124">
    <property type="entry name" value="HTH_ARAC_FAMILY_2"/>
    <property type="match status" value="1"/>
</dbReference>
<evidence type="ECO:0000259" key="4">
    <source>
        <dbReference type="PROSITE" id="PS01124"/>
    </source>
</evidence>
<dbReference type="Pfam" id="PF20240">
    <property type="entry name" value="DUF6597"/>
    <property type="match status" value="1"/>
</dbReference>
<gene>
    <name evidence="5" type="ORF">ACFO3S_11705</name>
</gene>
<organism evidence="5 6">
    <name type="scientific">Cohnella hongkongensis</name>
    <dbReference type="NCBI Taxonomy" id="178337"/>
    <lineage>
        <taxon>Bacteria</taxon>
        <taxon>Bacillati</taxon>
        <taxon>Bacillota</taxon>
        <taxon>Bacilli</taxon>
        <taxon>Bacillales</taxon>
        <taxon>Paenibacillaceae</taxon>
        <taxon>Cohnella</taxon>
    </lineage>
</organism>
<protein>
    <submittedName>
        <fullName evidence="5">Helix-turn-helix domain-containing protein</fullName>
    </submittedName>
</protein>
<feature type="domain" description="HTH araC/xylS-type" evidence="4">
    <location>
        <begin position="164"/>
        <end position="267"/>
    </location>
</feature>
<dbReference type="SMART" id="SM00342">
    <property type="entry name" value="HTH_ARAC"/>
    <property type="match status" value="1"/>
</dbReference>
<dbReference type="SUPFAM" id="SSF46689">
    <property type="entry name" value="Homeodomain-like"/>
    <property type="match status" value="2"/>
</dbReference>
<proteinExistence type="predicted"/>
<keyword evidence="1" id="KW-0805">Transcription regulation</keyword>
<evidence type="ECO:0000256" key="1">
    <source>
        <dbReference type="ARBA" id="ARBA00023015"/>
    </source>
</evidence>
<dbReference type="Gene3D" id="1.10.10.60">
    <property type="entry name" value="Homeodomain-like"/>
    <property type="match status" value="1"/>
</dbReference>
<sequence>MYFYARQPIPALAGWIDKLWICEDYLPSHRLEQKLPDAALAWIINLKEDRFRLFEGNRFDRSIHLPGSIIAGPRSTYFYLETESQESCLGIQFKPGGARPFLGDLIGELKDVDIALRDGLGRHAHVDDLRERLLETSSAERRLQLVERYLQRRLEKPIRTPAGHPAVAYALRMFERAPAAAPSVAQIADMANLSKERFIRVFKGEVGLTPKNYGNIVRFRLALRMIREGRLPPGIDLALSCGYYDQSHLNREFRKYANRTPTELLRRQDRFESHLPLTELPSGNKRAD</sequence>
<keyword evidence="2" id="KW-0238">DNA-binding</keyword>
<dbReference type="RefSeq" id="WP_378095670.1">
    <property type="nucleotide sequence ID" value="NZ_JBHSEP010000007.1"/>
</dbReference>
<dbReference type="Pfam" id="PF12833">
    <property type="entry name" value="HTH_18"/>
    <property type="match status" value="1"/>
</dbReference>
<evidence type="ECO:0000256" key="3">
    <source>
        <dbReference type="ARBA" id="ARBA00023163"/>
    </source>
</evidence>
<evidence type="ECO:0000313" key="6">
    <source>
        <dbReference type="Proteomes" id="UP001596028"/>
    </source>
</evidence>
<dbReference type="InterPro" id="IPR046532">
    <property type="entry name" value="DUF6597"/>
</dbReference>
<keyword evidence="3" id="KW-0804">Transcription</keyword>
<dbReference type="EMBL" id="JBHSEP010000007">
    <property type="protein sequence ID" value="MFC4598905.1"/>
    <property type="molecule type" value="Genomic_DNA"/>
</dbReference>
<dbReference type="InterPro" id="IPR009057">
    <property type="entry name" value="Homeodomain-like_sf"/>
</dbReference>
<name>A0ABV9FAB4_9BACL</name>
<dbReference type="PANTHER" id="PTHR46796">
    <property type="entry name" value="HTH-TYPE TRANSCRIPTIONAL ACTIVATOR RHAS-RELATED"/>
    <property type="match status" value="1"/>
</dbReference>
<dbReference type="InterPro" id="IPR050204">
    <property type="entry name" value="AraC_XylS_family_regulators"/>
</dbReference>